<feature type="transmembrane region" description="Helical" evidence="1">
    <location>
        <begin position="40"/>
        <end position="57"/>
    </location>
</feature>
<organism evidence="2 3">
    <name type="scientific">Amycolatopsis camponoti</name>
    <dbReference type="NCBI Taxonomy" id="2606593"/>
    <lineage>
        <taxon>Bacteria</taxon>
        <taxon>Bacillati</taxon>
        <taxon>Actinomycetota</taxon>
        <taxon>Actinomycetes</taxon>
        <taxon>Pseudonocardiales</taxon>
        <taxon>Pseudonocardiaceae</taxon>
        <taxon>Amycolatopsis</taxon>
    </lineage>
</organism>
<dbReference type="Proteomes" id="UP000399805">
    <property type="component" value="Unassembled WGS sequence"/>
</dbReference>
<accession>A0A6I8LZA1</accession>
<sequence length="87" mass="9026">MPDNSDGPQGRRFTLPGFIAALPTPGGGSEPSPWRDIVRAIPWLLIVFIGMIARWSVTEITGLIALLIGYTALPQGGASSTAAAHGA</sequence>
<gene>
    <name evidence="2" type="ORF">AA23TX_07552</name>
</gene>
<dbReference type="EMBL" id="CABVGP010000003">
    <property type="protein sequence ID" value="VVJ22635.1"/>
    <property type="molecule type" value="Genomic_DNA"/>
</dbReference>
<evidence type="ECO:0000313" key="2">
    <source>
        <dbReference type="EMBL" id="VVJ22635.1"/>
    </source>
</evidence>
<keyword evidence="1" id="KW-0472">Membrane</keyword>
<reference evidence="2 3" key="1">
    <citation type="submission" date="2019-09" db="EMBL/GenBank/DDBJ databases">
        <authorList>
            <person name="Leyn A S."/>
        </authorList>
    </citation>
    <scope>NUCLEOTIDE SEQUENCE [LARGE SCALE GENOMIC DNA]</scope>
    <source>
        <strain evidence="2">AA231_1</strain>
    </source>
</reference>
<keyword evidence="3" id="KW-1185">Reference proteome</keyword>
<evidence type="ECO:0000313" key="3">
    <source>
        <dbReference type="Proteomes" id="UP000399805"/>
    </source>
</evidence>
<name>A0A6I8LZA1_9PSEU</name>
<keyword evidence="1" id="KW-0812">Transmembrane</keyword>
<proteinExistence type="predicted"/>
<dbReference type="AlphaFoldDB" id="A0A6I8LZA1"/>
<protein>
    <submittedName>
        <fullName evidence="2">Uncharacterized protein</fullName>
    </submittedName>
</protein>
<keyword evidence="1" id="KW-1133">Transmembrane helix</keyword>
<dbReference type="RefSeq" id="WP_155547612.1">
    <property type="nucleotide sequence ID" value="NZ_CABVGP010000003.1"/>
</dbReference>
<evidence type="ECO:0000256" key="1">
    <source>
        <dbReference type="SAM" id="Phobius"/>
    </source>
</evidence>